<dbReference type="PROSITE" id="PS50013">
    <property type="entry name" value="CHROMO_2"/>
    <property type="match status" value="1"/>
</dbReference>
<feature type="compositionally biased region" description="Low complexity" evidence="5">
    <location>
        <begin position="480"/>
        <end position="489"/>
    </location>
</feature>
<organism evidence="8 9">
    <name type="scientific">Lophium mytilinum</name>
    <dbReference type="NCBI Taxonomy" id="390894"/>
    <lineage>
        <taxon>Eukaryota</taxon>
        <taxon>Fungi</taxon>
        <taxon>Dikarya</taxon>
        <taxon>Ascomycota</taxon>
        <taxon>Pezizomycotina</taxon>
        <taxon>Dothideomycetes</taxon>
        <taxon>Pleosporomycetidae</taxon>
        <taxon>Mytilinidiales</taxon>
        <taxon>Mytilinidiaceae</taxon>
        <taxon>Lophium</taxon>
    </lineage>
</organism>
<dbReference type="GO" id="GO:0005634">
    <property type="term" value="C:nucleus"/>
    <property type="evidence" value="ECO:0007669"/>
    <property type="project" value="UniProtKB-SubCell"/>
</dbReference>
<evidence type="ECO:0000259" key="7">
    <source>
        <dbReference type="PROSITE" id="PS50103"/>
    </source>
</evidence>
<keyword evidence="4" id="KW-0862">Zinc</keyword>
<protein>
    <recommendedName>
        <fullName evidence="10">Chromo domain-containing protein</fullName>
    </recommendedName>
</protein>
<dbReference type="PROSITE" id="PS00598">
    <property type="entry name" value="CHROMO_1"/>
    <property type="match status" value="1"/>
</dbReference>
<feature type="domain" description="C3H1-type" evidence="7">
    <location>
        <begin position="666"/>
        <end position="693"/>
    </location>
</feature>
<proteinExistence type="predicted"/>
<dbReference type="CDD" id="cd18966">
    <property type="entry name" value="chromodomain"/>
    <property type="match status" value="1"/>
</dbReference>
<feature type="compositionally biased region" description="Polar residues" evidence="5">
    <location>
        <begin position="318"/>
        <end position="332"/>
    </location>
</feature>
<feature type="compositionally biased region" description="Basic and acidic residues" evidence="5">
    <location>
        <begin position="266"/>
        <end position="278"/>
    </location>
</feature>
<feature type="region of interest" description="Disordered" evidence="5">
    <location>
        <begin position="153"/>
        <end position="662"/>
    </location>
</feature>
<dbReference type="OrthoDB" id="1918685at2759"/>
<feature type="compositionally biased region" description="Basic and acidic residues" evidence="5">
    <location>
        <begin position="537"/>
        <end position="547"/>
    </location>
</feature>
<feature type="region of interest" description="Disordered" evidence="5">
    <location>
        <begin position="793"/>
        <end position="838"/>
    </location>
</feature>
<evidence type="ECO:0008006" key="10">
    <source>
        <dbReference type="Google" id="ProtNLM"/>
    </source>
</evidence>
<feature type="compositionally biased region" description="Low complexity" evidence="5">
    <location>
        <begin position="252"/>
        <end position="263"/>
    </location>
</feature>
<evidence type="ECO:0000256" key="2">
    <source>
        <dbReference type="ARBA" id="ARBA00011353"/>
    </source>
</evidence>
<keyword evidence="4" id="KW-0863">Zinc-finger</keyword>
<sequence>MASSQPDPLFDGDSDSDINSDIKSVASTISLTSTVEEYDPEKEYPVEAILAEKDDEEGKGLEYLIKWGGYEMHECTWEPAAMFSDKIVLNEWKDTKMQVLRGLKDKRGRKYKDWHAYNDSNIIAFEEAYMKWGKAKKDRRLKRRAKRIRLGLPVKVESDTEQEESDSDTDDDESDEQPIIVPKPRQSTNESRLKVASGNVAKERDSKPAASVAAPNPVRKGSMPFIEESSSGDDDEGKRDARRPLPRKALSRRASSADLSGDSLMEELKQQKKSRAEPTRGMLKRKTVDAAGHSSASTDARPPKQKSSKLPSQREGNRQPSNMGNGESSTDSDAPLVPNRTTQKIRKPIDGTVDRPQKVETQVNRPPQLSSSSDVPLSKEASKRSADIIRKTVDSNADPKSRSTLPTTASRAVPPAKDKPRVPQPSPSTAIAGASSGLKKKPPIAPPSKGPTASPLITDRPPPVRAPVPTQLKKPAVPGSSTEPRSSSSVNIRRPSVGALVSAQGAKPPENPPATMMKRTGGGGGIKMNMSAIPPPKPERKPTKQREYNSLSHQNNARKKAAQEGNPDPSVLEFIRTDRPSEASGTLGAPARKLSSTTTNPYSLRGNESAVLNRGEQTPPARELSSTTTNPYSLRGDERTALSRGEQAHQEEPTGHTHTVREDEKWKEQVTCFEWRNGTCRFNEKCRFLHRDVEFTSEDMKRVQKVGRVPLTCYFWWNNEDGCFKTSEACPFAHWNTGTVAGAPGHKDTETVDKFRLPPRTGGKLTCLAWLTHTCSFPGDHYPFMHSHVGSGPVGQTLQRRTSLPGVPQDAAGTSVQTTTRQPRIREPDPAEHMQRRKSLPRVLQDAGVSVNPATKQVKFNKPAPPLAMPQPLRALQQQMLEDVPHVKVRLVLPASKDGEVSEVDVLLMGLDVPSLDELRATLGAKPRLTISHNCSPAGWEAYCLEVSTP</sequence>
<evidence type="ECO:0000259" key="6">
    <source>
        <dbReference type="PROSITE" id="PS50013"/>
    </source>
</evidence>
<dbReference type="Proteomes" id="UP000799750">
    <property type="component" value="Unassembled WGS sequence"/>
</dbReference>
<dbReference type="SMART" id="SM00356">
    <property type="entry name" value="ZnF_C3H1"/>
    <property type="match status" value="1"/>
</dbReference>
<dbReference type="EMBL" id="MU004195">
    <property type="protein sequence ID" value="KAF2491775.1"/>
    <property type="molecule type" value="Genomic_DNA"/>
</dbReference>
<dbReference type="PROSITE" id="PS50103">
    <property type="entry name" value="ZF_C3H1"/>
    <property type="match status" value="1"/>
</dbReference>
<keyword evidence="9" id="KW-1185">Reference proteome</keyword>
<evidence type="ECO:0000256" key="5">
    <source>
        <dbReference type="SAM" id="MobiDB-lite"/>
    </source>
</evidence>
<keyword evidence="4" id="KW-0479">Metal-binding</keyword>
<dbReference type="InterPro" id="IPR023780">
    <property type="entry name" value="Chromo_domain"/>
</dbReference>
<feature type="compositionally biased region" description="Basic and acidic residues" evidence="5">
    <location>
        <begin position="347"/>
        <end position="358"/>
    </location>
</feature>
<evidence type="ECO:0000313" key="9">
    <source>
        <dbReference type="Proteomes" id="UP000799750"/>
    </source>
</evidence>
<dbReference type="Gene3D" id="4.10.1000.10">
    <property type="entry name" value="Zinc finger, CCCH-type"/>
    <property type="match status" value="1"/>
</dbReference>
<name>A0A6A6QH74_9PEZI</name>
<gene>
    <name evidence="8" type="ORF">BU16DRAFT_128293</name>
</gene>
<dbReference type="AlphaFoldDB" id="A0A6A6QH74"/>
<dbReference type="GO" id="GO:0006338">
    <property type="term" value="P:chromatin remodeling"/>
    <property type="evidence" value="ECO:0007669"/>
    <property type="project" value="UniProtKB-ARBA"/>
</dbReference>
<feature type="domain" description="Chromo" evidence="6">
    <location>
        <begin position="44"/>
        <end position="104"/>
    </location>
</feature>
<comment type="subcellular location">
    <subcellularLocation>
        <location evidence="1">Nucleus</location>
    </subcellularLocation>
</comment>
<feature type="compositionally biased region" description="Acidic residues" evidence="5">
    <location>
        <begin position="159"/>
        <end position="176"/>
    </location>
</feature>
<feature type="compositionally biased region" description="Polar residues" evidence="5">
    <location>
        <begin position="359"/>
        <end position="375"/>
    </location>
</feature>
<feature type="zinc finger region" description="C3H1-type" evidence="4">
    <location>
        <begin position="666"/>
        <end position="693"/>
    </location>
</feature>
<dbReference type="InterPro" id="IPR016197">
    <property type="entry name" value="Chromo-like_dom_sf"/>
</dbReference>
<accession>A0A6A6QH74</accession>
<evidence type="ECO:0000256" key="3">
    <source>
        <dbReference type="ARBA" id="ARBA00023242"/>
    </source>
</evidence>
<feature type="compositionally biased region" description="Polar residues" evidence="5">
    <location>
        <begin position="812"/>
        <end position="822"/>
    </location>
</feature>
<comment type="subunit">
    <text evidence="2">Component of the NuA4 histone acetyltransferase complex.</text>
</comment>
<dbReference type="GO" id="GO:0008270">
    <property type="term" value="F:zinc ion binding"/>
    <property type="evidence" value="ECO:0007669"/>
    <property type="project" value="UniProtKB-KW"/>
</dbReference>
<dbReference type="InterPro" id="IPR000571">
    <property type="entry name" value="Znf_CCCH"/>
</dbReference>
<evidence type="ECO:0000256" key="1">
    <source>
        <dbReference type="ARBA" id="ARBA00004123"/>
    </source>
</evidence>
<feature type="compositionally biased region" description="Basic and acidic residues" evidence="5">
    <location>
        <begin position="824"/>
        <end position="834"/>
    </location>
</feature>
<evidence type="ECO:0000256" key="4">
    <source>
        <dbReference type="PROSITE-ProRule" id="PRU00723"/>
    </source>
</evidence>
<evidence type="ECO:0000313" key="8">
    <source>
        <dbReference type="EMBL" id="KAF2491775.1"/>
    </source>
</evidence>
<dbReference type="InterPro" id="IPR023779">
    <property type="entry name" value="Chromodomain_CS"/>
</dbReference>
<reference evidence="8" key="1">
    <citation type="journal article" date="2020" name="Stud. Mycol.">
        <title>101 Dothideomycetes genomes: a test case for predicting lifestyles and emergence of pathogens.</title>
        <authorList>
            <person name="Haridas S."/>
            <person name="Albert R."/>
            <person name="Binder M."/>
            <person name="Bloem J."/>
            <person name="Labutti K."/>
            <person name="Salamov A."/>
            <person name="Andreopoulos B."/>
            <person name="Baker S."/>
            <person name="Barry K."/>
            <person name="Bills G."/>
            <person name="Bluhm B."/>
            <person name="Cannon C."/>
            <person name="Castanera R."/>
            <person name="Culley D."/>
            <person name="Daum C."/>
            <person name="Ezra D."/>
            <person name="Gonzalez J."/>
            <person name="Henrissat B."/>
            <person name="Kuo A."/>
            <person name="Liang C."/>
            <person name="Lipzen A."/>
            <person name="Lutzoni F."/>
            <person name="Magnuson J."/>
            <person name="Mondo S."/>
            <person name="Nolan M."/>
            <person name="Ohm R."/>
            <person name="Pangilinan J."/>
            <person name="Park H.-J."/>
            <person name="Ramirez L."/>
            <person name="Alfaro M."/>
            <person name="Sun H."/>
            <person name="Tritt A."/>
            <person name="Yoshinaga Y."/>
            <person name="Zwiers L.-H."/>
            <person name="Turgeon B."/>
            <person name="Goodwin S."/>
            <person name="Spatafora J."/>
            <person name="Crous P."/>
            <person name="Grigoriev I."/>
        </authorList>
    </citation>
    <scope>NUCLEOTIDE SEQUENCE</scope>
    <source>
        <strain evidence="8">CBS 269.34</strain>
    </source>
</reference>
<keyword evidence="3" id="KW-0539">Nucleus</keyword>
<feature type="compositionally biased region" description="Basic and acidic residues" evidence="5">
    <location>
        <begin position="635"/>
        <end position="662"/>
    </location>
</feature>
<dbReference type="SMART" id="SM00298">
    <property type="entry name" value="CHROMO"/>
    <property type="match status" value="1"/>
</dbReference>
<dbReference type="SUPFAM" id="SSF54160">
    <property type="entry name" value="Chromo domain-like"/>
    <property type="match status" value="1"/>
</dbReference>
<dbReference type="Pfam" id="PF00385">
    <property type="entry name" value="Chromo"/>
    <property type="match status" value="1"/>
</dbReference>
<feature type="compositionally biased region" description="Basic and acidic residues" evidence="5">
    <location>
        <begin position="380"/>
        <end position="401"/>
    </location>
</feature>
<dbReference type="Gene3D" id="2.40.50.40">
    <property type="match status" value="1"/>
</dbReference>
<dbReference type="InterPro" id="IPR000953">
    <property type="entry name" value="Chromo/chromo_shadow_dom"/>
</dbReference>